<dbReference type="AlphaFoldDB" id="A0A1Y1Q7R9"/>
<dbReference type="InterPro" id="IPR046858">
    <property type="entry name" value="ChrB_N"/>
</dbReference>
<feature type="domain" description="ChrB N-terminal" evidence="2">
    <location>
        <begin position="18"/>
        <end position="100"/>
    </location>
</feature>
<dbReference type="InterPro" id="IPR018634">
    <property type="entry name" value="ChrB_C"/>
</dbReference>
<dbReference type="EMBL" id="MTEJ01000735">
    <property type="protein sequence ID" value="OQW98777.1"/>
    <property type="molecule type" value="Genomic_DNA"/>
</dbReference>
<reference evidence="3 4" key="1">
    <citation type="submission" date="2017-01" db="EMBL/GenBank/DDBJ databases">
        <title>Novel large sulfur bacteria in the metagenomes of groundwater-fed chemosynthetic microbial mats in the Lake Huron basin.</title>
        <authorList>
            <person name="Sharrar A.M."/>
            <person name="Flood B.E."/>
            <person name="Bailey J.V."/>
            <person name="Jones D.S."/>
            <person name="Biddanda B."/>
            <person name="Ruberg S.A."/>
            <person name="Marcus D.N."/>
            <person name="Dick G.J."/>
        </authorList>
    </citation>
    <scope>NUCLEOTIDE SEQUENCE [LARGE SCALE GENOMIC DNA]</scope>
    <source>
        <strain evidence="3">A8</strain>
    </source>
</reference>
<evidence type="ECO:0008006" key="5">
    <source>
        <dbReference type="Google" id="ProtNLM"/>
    </source>
</evidence>
<sequence>MNWLLLILSLPTENATARMRIWRATKALGCASLRDGVWLLPSNDHTRVRLETVADDTRKSGGEAWVLAIETDSPQTDVFTHLFDRGADYNAWLDDVAQFDPLATDLVATRKLLKGLAKRLSAISETDYFPHALQATAQARLAMAETAVQARSATAEPNFQAGEPEQLALADFQGKTWATRHDLWVDRLASAWLIHRFIDPQAQFLWLDDTAVCPANALGFDFDGARFSHIGRYVTFETLLHSFGLTQDIGLQRLAHLVHTLDVGGNAPEAAGFAVLLKGLKHRTPNDDVLLAEGGQLLNDLYCAFSLPEDSL</sequence>
<feature type="domain" description="ChrB C-terminal" evidence="1">
    <location>
        <begin position="177"/>
        <end position="304"/>
    </location>
</feature>
<name>A0A1Y1Q7R9_9GAMM</name>
<dbReference type="Proteomes" id="UP000192491">
    <property type="component" value="Unassembled WGS sequence"/>
</dbReference>
<accession>A0A1Y1Q7R9</accession>
<dbReference type="Pfam" id="PF20229">
    <property type="entry name" value="ChrB_N"/>
    <property type="match status" value="1"/>
</dbReference>
<dbReference type="Pfam" id="PF09828">
    <property type="entry name" value="ChrB_C"/>
    <property type="match status" value="1"/>
</dbReference>
<evidence type="ECO:0000313" key="3">
    <source>
        <dbReference type="EMBL" id="OQW98777.1"/>
    </source>
</evidence>
<comment type="caution">
    <text evidence="3">The sequence shown here is derived from an EMBL/GenBank/DDBJ whole genome shotgun (WGS) entry which is preliminary data.</text>
</comment>
<evidence type="ECO:0000313" key="4">
    <source>
        <dbReference type="Proteomes" id="UP000192491"/>
    </source>
</evidence>
<gene>
    <name evidence="3" type="ORF">BWK73_51800</name>
</gene>
<proteinExistence type="predicted"/>
<protein>
    <recommendedName>
        <fullName evidence="5">Chromate resistance protein</fullName>
    </recommendedName>
</protein>
<organism evidence="3 4">
    <name type="scientific">Thiothrix lacustris</name>
    <dbReference type="NCBI Taxonomy" id="525917"/>
    <lineage>
        <taxon>Bacteria</taxon>
        <taxon>Pseudomonadati</taxon>
        <taxon>Pseudomonadota</taxon>
        <taxon>Gammaproteobacteria</taxon>
        <taxon>Thiotrichales</taxon>
        <taxon>Thiotrichaceae</taxon>
        <taxon>Thiothrix</taxon>
    </lineage>
</organism>
<evidence type="ECO:0000259" key="1">
    <source>
        <dbReference type="Pfam" id="PF09828"/>
    </source>
</evidence>
<evidence type="ECO:0000259" key="2">
    <source>
        <dbReference type="Pfam" id="PF20229"/>
    </source>
</evidence>